<dbReference type="SUPFAM" id="SSF51735">
    <property type="entry name" value="NAD(P)-binding Rossmann-fold domains"/>
    <property type="match status" value="1"/>
</dbReference>
<feature type="domain" description="Enoyl reductase (ER)" evidence="3">
    <location>
        <begin position="10"/>
        <end position="315"/>
    </location>
</feature>
<dbReference type="EMBL" id="JQAZ01000002">
    <property type="protein sequence ID" value="KRN32761.1"/>
    <property type="molecule type" value="Genomic_DNA"/>
</dbReference>
<dbReference type="PANTHER" id="PTHR48106:SF18">
    <property type="entry name" value="QUINONE OXIDOREDUCTASE PIG3"/>
    <property type="match status" value="1"/>
</dbReference>
<dbReference type="GO" id="GO:0016651">
    <property type="term" value="F:oxidoreductase activity, acting on NAD(P)H"/>
    <property type="evidence" value="ECO:0007669"/>
    <property type="project" value="TreeGrafter"/>
</dbReference>
<evidence type="ECO:0000313" key="7">
    <source>
        <dbReference type="Proteomes" id="UP000051751"/>
    </source>
</evidence>
<sequence length="317" mass="34276">MKAVVVSQPGGPEVLHYTDVPTPQVKPGWSLVQVKGFGINHSEIFTREGKSPSVHFPRILGIEAVGIISQTTAPDKLPVGQQVMSLMGEMGRAYDGSYAEYVLLPNDQIYPIRSSLSWAELATIPETFYTAYGALLGLNLQDSQHLLIQGGTSGVGVTAVKLARAMNHDLTITGTTRSNQKTAALKDHGYDAVILDSDNHLQTSAQFDRILDLIGPAAVPDSLQHLNLGGIVSSTGELGGVWDLDHFDPITKIPNGRYLTSFYSGDVAQNVLNDLLQLIETKHIDVAPEKVFSLEHVQQAHEYLASSRSIGKVVVTL</sequence>
<evidence type="ECO:0000313" key="5">
    <source>
        <dbReference type="EMBL" id="KRN32761.1"/>
    </source>
</evidence>
<evidence type="ECO:0000259" key="3">
    <source>
        <dbReference type="SMART" id="SM00829"/>
    </source>
</evidence>
<dbReference type="GO" id="GO:0070402">
    <property type="term" value="F:NADPH binding"/>
    <property type="evidence" value="ECO:0007669"/>
    <property type="project" value="TreeGrafter"/>
</dbReference>
<name>A0A0R2FVC7_9LACO</name>
<dbReference type="InterPro" id="IPR036291">
    <property type="entry name" value="NAD(P)-bd_dom_sf"/>
</dbReference>
<keyword evidence="1" id="KW-0521">NADP</keyword>
<dbReference type="Proteomes" id="UP000051645">
    <property type="component" value="Unassembled WGS sequence"/>
</dbReference>
<keyword evidence="2" id="KW-0560">Oxidoreductase</keyword>
<dbReference type="EMBL" id="JQAT01000002">
    <property type="protein sequence ID" value="KRN28829.1"/>
    <property type="molecule type" value="Genomic_DNA"/>
</dbReference>
<evidence type="ECO:0000313" key="4">
    <source>
        <dbReference type="EMBL" id="KRN28829.1"/>
    </source>
</evidence>
<dbReference type="STRING" id="81857.IV38_GL001036"/>
<dbReference type="Pfam" id="PF08240">
    <property type="entry name" value="ADH_N"/>
    <property type="match status" value="1"/>
</dbReference>
<comment type="caution">
    <text evidence="4">The sequence shown here is derived from an EMBL/GenBank/DDBJ whole genome shotgun (WGS) entry which is preliminary data.</text>
</comment>
<dbReference type="Pfam" id="PF13602">
    <property type="entry name" value="ADH_zinc_N_2"/>
    <property type="match status" value="1"/>
</dbReference>
<gene>
    <name evidence="4" type="ORF">IV38_GL001036</name>
    <name evidence="5" type="ORF">IV40_GL000817</name>
</gene>
<evidence type="ECO:0000256" key="2">
    <source>
        <dbReference type="ARBA" id="ARBA00023002"/>
    </source>
</evidence>
<dbReference type="OrthoDB" id="9792162at2"/>
<dbReference type="AlphaFoldDB" id="A0A0R2FVC7"/>
<dbReference type="InterPro" id="IPR011032">
    <property type="entry name" value="GroES-like_sf"/>
</dbReference>
<dbReference type="Gene3D" id="3.40.50.720">
    <property type="entry name" value="NAD(P)-binding Rossmann-like Domain"/>
    <property type="match status" value="1"/>
</dbReference>
<dbReference type="InterPro" id="IPR013154">
    <property type="entry name" value="ADH-like_N"/>
</dbReference>
<dbReference type="Proteomes" id="UP000051751">
    <property type="component" value="Unassembled WGS sequence"/>
</dbReference>
<dbReference type="RefSeq" id="WP_057769010.1">
    <property type="nucleotide sequence ID" value="NZ_JQAT01000002.1"/>
</dbReference>
<protein>
    <submittedName>
        <fullName evidence="4">NADPH quinone reductase related Zn-dependent oxidoreductase</fullName>
    </submittedName>
</protein>
<dbReference type="PATRIC" id="fig|81857.3.peg.1041"/>
<proteinExistence type="predicted"/>
<dbReference type="InterPro" id="IPR020843">
    <property type="entry name" value="ER"/>
</dbReference>
<evidence type="ECO:0000313" key="6">
    <source>
        <dbReference type="Proteomes" id="UP000051645"/>
    </source>
</evidence>
<evidence type="ECO:0000256" key="1">
    <source>
        <dbReference type="ARBA" id="ARBA00022857"/>
    </source>
</evidence>
<dbReference type="SUPFAM" id="SSF50129">
    <property type="entry name" value="GroES-like"/>
    <property type="match status" value="1"/>
</dbReference>
<dbReference type="SMART" id="SM00829">
    <property type="entry name" value="PKS_ER"/>
    <property type="match status" value="1"/>
</dbReference>
<organism evidence="4 7">
    <name type="scientific">Lactobacillus selangorensis</name>
    <dbReference type="NCBI Taxonomy" id="81857"/>
    <lineage>
        <taxon>Bacteria</taxon>
        <taxon>Bacillati</taxon>
        <taxon>Bacillota</taxon>
        <taxon>Bacilli</taxon>
        <taxon>Lactobacillales</taxon>
        <taxon>Lactobacillaceae</taxon>
        <taxon>Lactobacillus</taxon>
    </lineage>
</organism>
<dbReference type="CDD" id="cd08243">
    <property type="entry name" value="quinone_oxidoreductase_like_1"/>
    <property type="match status" value="1"/>
</dbReference>
<reference evidence="6 7" key="1">
    <citation type="journal article" date="2015" name="Genome Announc.">
        <title>Expanding the biotechnology potential of lactobacilli through comparative genomics of 213 strains and associated genera.</title>
        <authorList>
            <person name="Sun Z."/>
            <person name="Harris H.M."/>
            <person name="McCann A."/>
            <person name="Guo C."/>
            <person name="Argimon S."/>
            <person name="Zhang W."/>
            <person name="Yang X."/>
            <person name="Jeffery I.B."/>
            <person name="Cooney J.C."/>
            <person name="Kagawa T.F."/>
            <person name="Liu W."/>
            <person name="Song Y."/>
            <person name="Salvetti E."/>
            <person name="Wrobel A."/>
            <person name="Rasinkangas P."/>
            <person name="Parkhill J."/>
            <person name="Rea M.C."/>
            <person name="O'Sullivan O."/>
            <person name="Ritari J."/>
            <person name="Douillard F.P."/>
            <person name="Paul Ross R."/>
            <person name="Yang R."/>
            <person name="Briner A.E."/>
            <person name="Felis G.E."/>
            <person name="de Vos W.M."/>
            <person name="Barrangou R."/>
            <person name="Klaenhammer T.R."/>
            <person name="Caufield P.W."/>
            <person name="Cui Y."/>
            <person name="Zhang H."/>
            <person name="O'Toole P.W."/>
        </authorList>
    </citation>
    <scope>NUCLEOTIDE SEQUENCE [LARGE SCALE GENOMIC DNA]</scope>
    <source>
        <strain evidence="4 7">ATCC BAA-66</strain>
        <strain evidence="5 6">DSM 13344</strain>
    </source>
</reference>
<accession>A0A0R2FVC7</accession>
<keyword evidence="6" id="KW-1185">Reference proteome</keyword>
<dbReference type="Gene3D" id="3.90.180.10">
    <property type="entry name" value="Medium-chain alcohol dehydrogenases, catalytic domain"/>
    <property type="match status" value="1"/>
</dbReference>
<dbReference type="PANTHER" id="PTHR48106">
    <property type="entry name" value="QUINONE OXIDOREDUCTASE PIG3-RELATED"/>
    <property type="match status" value="1"/>
</dbReference>